<comment type="caution">
    <text evidence="1">The sequence shown here is derived from an EMBL/GenBank/DDBJ whole genome shotgun (WGS) entry which is preliminary data.</text>
</comment>
<evidence type="ECO:0000313" key="1">
    <source>
        <dbReference type="EMBL" id="CAG7730781.1"/>
    </source>
</evidence>
<dbReference type="Proteomes" id="UP000708208">
    <property type="component" value="Unassembled WGS sequence"/>
</dbReference>
<protein>
    <submittedName>
        <fullName evidence="1">Uncharacterized protein</fullName>
    </submittedName>
</protein>
<organism evidence="1 2">
    <name type="scientific">Allacma fusca</name>
    <dbReference type="NCBI Taxonomy" id="39272"/>
    <lineage>
        <taxon>Eukaryota</taxon>
        <taxon>Metazoa</taxon>
        <taxon>Ecdysozoa</taxon>
        <taxon>Arthropoda</taxon>
        <taxon>Hexapoda</taxon>
        <taxon>Collembola</taxon>
        <taxon>Symphypleona</taxon>
        <taxon>Sminthuridae</taxon>
        <taxon>Allacma</taxon>
    </lineage>
</organism>
<keyword evidence="2" id="KW-1185">Reference proteome</keyword>
<feature type="non-terminal residue" evidence="1">
    <location>
        <position position="1"/>
    </location>
</feature>
<dbReference type="AlphaFoldDB" id="A0A8J2KSX4"/>
<sequence length="27" mass="2910">MAKILPVQNRIMGATEAGILFDAHIIS</sequence>
<name>A0A8J2KSX4_9HEXA</name>
<accession>A0A8J2KSX4</accession>
<reference evidence="1" key="1">
    <citation type="submission" date="2021-06" db="EMBL/GenBank/DDBJ databases">
        <authorList>
            <person name="Hodson N. C."/>
            <person name="Mongue J. A."/>
            <person name="Jaron S. K."/>
        </authorList>
    </citation>
    <scope>NUCLEOTIDE SEQUENCE</scope>
</reference>
<gene>
    <name evidence="1" type="ORF">AFUS01_LOCUS19400</name>
</gene>
<evidence type="ECO:0000313" key="2">
    <source>
        <dbReference type="Proteomes" id="UP000708208"/>
    </source>
</evidence>
<proteinExistence type="predicted"/>
<dbReference type="EMBL" id="CAJVCH010200322">
    <property type="protein sequence ID" value="CAG7730781.1"/>
    <property type="molecule type" value="Genomic_DNA"/>
</dbReference>